<accession>A0A6N4XV01</accession>
<dbReference type="Proteomes" id="UP000445309">
    <property type="component" value="Unassembled WGS sequence"/>
</dbReference>
<dbReference type="AlphaFoldDB" id="A0A6N4XV01"/>
<dbReference type="EMBL" id="CACVBY010000084">
    <property type="protein sequence ID" value="CAA7391351.1"/>
    <property type="molecule type" value="Genomic_DNA"/>
</dbReference>
<name>A0A6N4XV01_9FLAO</name>
<protein>
    <recommendedName>
        <fullName evidence="1">Arm DNA-binding domain-containing protein</fullName>
    </recommendedName>
</protein>
<evidence type="ECO:0000313" key="3">
    <source>
        <dbReference type="Proteomes" id="UP000445309"/>
    </source>
</evidence>
<dbReference type="RefSeq" id="WP_162073893.1">
    <property type="nucleotide sequence ID" value="NZ_CACVBY010000084.1"/>
</dbReference>
<gene>
    <name evidence="2" type="ORF">CHRY9393_02890</name>
</gene>
<evidence type="ECO:0000313" key="2">
    <source>
        <dbReference type="EMBL" id="CAA7391351.1"/>
    </source>
</evidence>
<reference evidence="2 3" key="1">
    <citation type="submission" date="2020-01" db="EMBL/GenBank/DDBJ databases">
        <authorList>
            <person name="Rodrigo-Torres L."/>
            <person name="Arahal R. D."/>
            <person name="Lucena T."/>
        </authorList>
    </citation>
    <scope>NUCLEOTIDE SEQUENCE [LARGE SCALE GENOMIC DNA]</scope>
    <source>
        <strain evidence="2 3">CECT 9393</strain>
    </source>
</reference>
<proteinExistence type="predicted"/>
<keyword evidence="3" id="KW-1185">Reference proteome</keyword>
<dbReference type="InterPro" id="IPR035386">
    <property type="entry name" value="Arm-DNA-bind_5"/>
</dbReference>
<organism evidence="2 3">
    <name type="scientific">Chryseobacterium fistulae</name>
    <dbReference type="NCBI Taxonomy" id="2675058"/>
    <lineage>
        <taxon>Bacteria</taxon>
        <taxon>Pseudomonadati</taxon>
        <taxon>Bacteroidota</taxon>
        <taxon>Flavobacteriia</taxon>
        <taxon>Flavobacteriales</taxon>
        <taxon>Weeksellaceae</taxon>
        <taxon>Chryseobacterium group</taxon>
        <taxon>Chryseobacterium</taxon>
    </lineage>
</organism>
<evidence type="ECO:0000259" key="1">
    <source>
        <dbReference type="Pfam" id="PF17293"/>
    </source>
</evidence>
<feature type="domain" description="Arm DNA-binding" evidence="1">
    <location>
        <begin position="31"/>
        <end position="90"/>
    </location>
</feature>
<sequence>MTFSYYLSPNIKNRKNQIFLSFSPEAESDYSYHFKTPFYINPEDWDHVKKRPKNIYCKKFKQLNVKLNSIKIELAQLIQTKKLKNKTPSSRVISGIIKKISLGEQQKQYSKESLLYMISQYLDIKKDTLCLSTYRRYLVFLDQAQKLGAKQKVWII</sequence>
<dbReference type="Pfam" id="PF17293">
    <property type="entry name" value="Arm-DNA-bind_5"/>
    <property type="match status" value="1"/>
</dbReference>